<dbReference type="AlphaFoldDB" id="A0A4Z2HGR2"/>
<feature type="region of interest" description="Disordered" evidence="1">
    <location>
        <begin position="1"/>
        <end position="23"/>
    </location>
</feature>
<evidence type="ECO:0000256" key="1">
    <source>
        <dbReference type="SAM" id="MobiDB-lite"/>
    </source>
</evidence>
<reference evidence="2 3" key="1">
    <citation type="submission" date="2019-03" db="EMBL/GenBank/DDBJ databases">
        <title>First draft genome of Liparis tanakae, snailfish: a comprehensive survey of snailfish specific genes.</title>
        <authorList>
            <person name="Kim W."/>
            <person name="Song I."/>
            <person name="Jeong J.-H."/>
            <person name="Kim D."/>
            <person name="Kim S."/>
            <person name="Ryu S."/>
            <person name="Song J.Y."/>
            <person name="Lee S.K."/>
        </authorList>
    </citation>
    <scope>NUCLEOTIDE SEQUENCE [LARGE SCALE GENOMIC DNA]</scope>
    <source>
        <tissue evidence="2">Muscle</tissue>
    </source>
</reference>
<evidence type="ECO:0000313" key="3">
    <source>
        <dbReference type="Proteomes" id="UP000314294"/>
    </source>
</evidence>
<dbReference type="EMBL" id="SRLO01000247">
    <property type="protein sequence ID" value="TNN64720.1"/>
    <property type="molecule type" value="Genomic_DNA"/>
</dbReference>
<keyword evidence="3" id="KW-1185">Reference proteome</keyword>
<organism evidence="2 3">
    <name type="scientific">Liparis tanakae</name>
    <name type="common">Tanaka's snailfish</name>
    <dbReference type="NCBI Taxonomy" id="230148"/>
    <lineage>
        <taxon>Eukaryota</taxon>
        <taxon>Metazoa</taxon>
        <taxon>Chordata</taxon>
        <taxon>Craniata</taxon>
        <taxon>Vertebrata</taxon>
        <taxon>Euteleostomi</taxon>
        <taxon>Actinopterygii</taxon>
        <taxon>Neopterygii</taxon>
        <taxon>Teleostei</taxon>
        <taxon>Neoteleostei</taxon>
        <taxon>Acanthomorphata</taxon>
        <taxon>Eupercaria</taxon>
        <taxon>Perciformes</taxon>
        <taxon>Cottioidei</taxon>
        <taxon>Cottales</taxon>
        <taxon>Liparidae</taxon>
        <taxon>Liparis</taxon>
    </lineage>
</organism>
<protein>
    <submittedName>
        <fullName evidence="2">Uncharacterized protein</fullName>
    </submittedName>
</protein>
<sequence length="96" mass="10523">MHDRTSEAEAVESVESMPGCGSNQSLNFKYERRALQRDLKSCWSGFKEEGGVGGLTEDCDGPSPHVLPGRFSGSFADRGEDDTSYRLTTVLFLSDL</sequence>
<dbReference type="Proteomes" id="UP000314294">
    <property type="component" value="Unassembled WGS sequence"/>
</dbReference>
<gene>
    <name evidence="2" type="ORF">EYF80_025026</name>
</gene>
<proteinExistence type="predicted"/>
<evidence type="ECO:0000313" key="2">
    <source>
        <dbReference type="EMBL" id="TNN64720.1"/>
    </source>
</evidence>
<comment type="caution">
    <text evidence="2">The sequence shown here is derived from an EMBL/GenBank/DDBJ whole genome shotgun (WGS) entry which is preliminary data.</text>
</comment>
<name>A0A4Z2HGR2_9TELE</name>
<accession>A0A4Z2HGR2</accession>